<evidence type="ECO:0000313" key="2">
    <source>
        <dbReference type="Proteomes" id="UP000019482"/>
    </source>
</evidence>
<dbReference type="RefSeq" id="WP_017895996.1">
    <property type="nucleotide sequence ID" value="NZ_CBXI010000003.1"/>
</dbReference>
<dbReference type="Proteomes" id="UP000019482">
    <property type="component" value="Unassembled WGS sequence"/>
</dbReference>
<name>W6N4I1_CLOTY</name>
<organism evidence="1 2">
    <name type="scientific">Clostridium tyrobutyricum DIVETGP</name>
    <dbReference type="NCBI Taxonomy" id="1408889"/>
    <lineage>
        <taxon>Bacteria</taxon>
        <taxon>Bacillati</taxon>
        <taxon>Bacillota</taxon>
        <taxon>Clostridia</taxon>
        <taxon>Eubacteriales</taxon>
        <taxon>Clostridiaceae</taxon>
        <taxon>Clostridium</taxon>
    </lineage>
</organism>
<keyword evidence="2" id="KW-1185">Reference proteome</keyword>
<dbReference type="AlphaFoldDB" id="W6N4I1"/>
<sequence length="61" mass="7008">MGIEKVDQNTRQILKDIDIVKQLNKFIIDSNFKLKASCRVFTVLGIDMESNQILLQEVTVL</sequence>
<protein>
    <submittedName>
        <fullName evidence="1">Uncharacterized protein</fullName>
    </submittedName>
</protein>
<comment type="caution">
    <text evidence="1">The sequence shown here is derived from an EMBL/GenBank/DDBJ whole genome shotgun (WGS) entry which is preliminary data.</text>
</comment>
<dbReference type="EMBL" id="CBXI010000003">
    <property type="protein sequence ID" value="CDL90014.1"/>
    <property type="molecule type" value="Genomic_DNA"/>
</dbReference>
<proteinExistence type="predicted"/>
<dbReference type="OrthoDB" id="9815506at2"/>
<accession>W6N4I1</accession>
<evidence type="ECO:0000313" key="1">
    <source>
        <dbReference type="EMBL" id="CDL90014.1"/>
    </source>
</evidence>
<dbReference type="GeneID" id="29418410"/>
<reference evidence="1 2" key="1">
    <citation type="journal article" date="2015" name="Genome Announc.">
        <title>Draft Genome Sequence of Clostridium tyrobutyricum Strain DIVETGP, Isolated from Cow's Milk for Grana Padano Production.</title>
        <authorList>
            <person name="Soggiu A."/>
            <person name="Piras C."/>
            <person name="Gaiarsa S."/>
            <person name="Sassera D."/>
            <person name="Roncada P."/>
            <person name="Bendixen E."/>
            <person name="Brasca M."/>
            <person name="Bonizzi L."/>
        </authorList>
    </citation>
    <scope>NUCLEOTIDE SEQUENCE [LARGE SCALE GENOMIC DNA]</scope>
    <source>
        <strain evidence="1 2">DIVETGP</strain>
    </source>
</reference>
<gene>
    <name evidence="1" type="ORF">CTDIVETGP_0084</name>
</gene>